<feature type="domain" description="TMEM205-like" evidence="6">
    <location>
        <begin position="128"/>
        <end position="227"/>
    </location>
</feature>
<sequence>YSGYLSEMCATNHCDCPAEELRLPKDILGEPLQSKPFSGHPSHIPKCLFSSNAIAEQDSVIQKGMRKFHAAIRQIVSHPKIRTILATSQPVHALAIISVGIVFTCLTGEQSTTPKPYSALTTFAYVVAFGLRLGSQYWMTFVSGLSLYFTLQRHAFGDVQVVLFPRYFTSNAILSAISLFAFTKLHSHIPWETTHWIQVITMSTSFLLESLSRLYLAPKVVDLIEKKKAIEVTQPGVGKEVGKHDPGVLKNCPHYMSLHGQFRRKHMFMGVVNVTTIACTIVQLCYVCQSLCFTPC</sequence>
<reference evidence="7" key="1">
    <citation type="journal article" date="2014" name="PLoS ONE">
        <title>Transcriptome-Based Identification of ABC Transporters in the Western Tarnished Plant Bug Lygus hesperus.</title>
        <authorList>
            <person name="Hull J.J."/>
            <person name="Chaney K."/>
            <person name="Geib S.M."/>
            <person name="Fabrick J.A."/>
            <person name="Brent C.S."/>
            <person name="Walsh D."/>
            <person name="Lavine L.C."/>
        </authorList>
    </citation>
    <scope>NUCLEOTIDE SEQUENCE</scope>
</reference>
<evidence type="ECO:0000256" key="3">
    <source>
        <dbReference type="ARBA" id="ARBA00022989"/>
    </source>
</evidence>
<protein>
    <recommendedName>
        <fullName evidence="6">TMEM205-like domain-containing protein</fullName>
    </recommendedName>
</protein>
<comment type="subcellular location">
    <subcellularLocation>
        <location evidence="1">Membrane</location>
    </subcellularLocation>
</comment>
<evidence type="ECO:0000259" key="6">
    <source>
        <dbReference type="Pfam" id="PF13664"/>
    </source>
</evidence>
<dbReference type="Pfam" id="PF13664">
    <property type="entry name" value="DUF4149"/>
    <property type="match status" value="1"/>
</dbReference>
<evidence type="ECO:0000313" key="7">
    <source>
        <dbReference type="EMBL" id="JAG24122.1"/>
    </source>
</evidence>
<accession>A0A0A9XTY9</accession>
<dbReference type="AlphaFoldDB" id="A0A0A9XTY9"/>
<keyword evidence="3 5" id="KW-1133">Transmembrane helix</keyword>
<dbReference type="InterPro" id="IPR053009">
    <property type="entry name" value="Xanthocillin_Biosynth-Assoc"/>
</dbReference>
<dbReference type="GO" id="GO:0016020">
    <property type="term" value="C:membrane"/>
    <property type="evidence" value="ECO:0007669"/>
    <property type="project" value="UniProtKB-SubCell"/>
</dbReference>
<evidence type="ECO:0000256" key="1">
    <source>
        <dbReference type="ARBA" id="ARBA00004370"/>
    </source>
</evidence>
<proteinExistence type="predicted"/>
<dbReference type="EMBL" id="GBHO01019482">
    <property type="protein sequence ID" value="JAG24122.1"/>
    <property type="molecule type" value="Transcribed_RNA"/>
</dbReference>
<dbReference type="PANTHER" id="PTHR23241:SF102">
    <property type="entry name" value="LD23009P"/>
    <property type="match status" value="1"/>
</dbReference>
<feature type="transmembrane region" description="Helical" evidence="5">
    <location>
        <begin position="266"/>
        <end position="284"/>
    </location>
</feature>
<evidence type="ECO:0000256" key="2">
    <source>
        <dbReference type="ARBA" id="ARBA00022692"/>
    </source>
</evidence>
<gene>
    <name evidence="7" type="ORF">CM83_11993</name>
</gene>
<keyword evidence="4 5" id="KW-0472">Membrane</keyword>
<feature type="non-terminal residue" evidence="7">
    <location>
        <position position="1"/>
    </location>
</feature>
<keyword evidence="2 5" id="KW-0812">Transmembrane</keyword>
<evidence type="ECO:0000256" key="5">
    <source>
        <dbReference type="SAM" id="Phobius"/>
    </source>
</evidence>
<dbReference type="InterPro" id="IPR025423">
    <property type="entry name" value="TMEM205-like"/>
</dbReference>
<organism evidence="7">
    <name type="scientific">Lygus hesperus</name>
    <name type="common">Western plant bug</name>
    <dbReference type="NCBI Taxonomy" id="30085"/>
    <lineage>
        <taxon>Eukaryota</taxon>
        <taxon>Metazoa</taxon>
        <taxon>Ecdysozoa</taxon>
        <taxon>Arthropoda</taxon>
        <taxon>Hexapoda</taxon>
        <taxon>Insecta</taxon>
        <taxon>Pterygota</taxon>
        <taxon>Neoptera</taxon>
        <taxon>Paraneoptera</taxon>
        <taxon>Hemiptera</taxon>
        <taxon>Heteroptera</taxon>
        <taxon>Panheteroptera</taxon>
        <taxon>Cimicomorpha</taxon>
        <taxon>Miridae</taxon>
        <taxon>Mirini</taxon>
        <taxon>Lygus</taxon>
    </lineage>
</organism>
<evidence type="ECO:0000256" key="4">
    <source>
        <dbReference type="ARBA" id="ARBA00023136"/>
    </source>
</evidence>
<name>A0A0A9XTY9_LYGHE</name>
<dbReference type="PANTHER" id="PTHR23241">
    <property type="entry name" value="LATE EMBRYOGENESIS ABUNDANT PLANTS LEA-RELATED"/>
    <property type="match status" value="1"/>
</dbReference>
<reference evidence="7" key="2">
    <citation type="submission" date="2014-07" db="EMBL/GenBank/DDBJ databases">
        <authorList>
            <person name="Hull J."/>
        </authorList>
    </citation>
    <scope>NUCLEOTIDE SEQUENCE</scope>
</reference>